<accession>A0A8S1ZPE0</accession>
<sequence>MGLSMCSKVSLIETLHDYYYTIGRLGVMIVRKMFTYRTWVCARRISSEVRLRKRFTMMLRNELRILCPDKDDIKKGWSGLQSFPRKIWLDESGKQLLQYWPIEEIETLRGTQVNCHEKVLKAGSTHLDRRRNGGCRLRRGWRMRLPSD</sequence>
<dbReference type="Gene3D" id="2.115.10.20">
    <property type="entry name" value="Glycosyl hydrolase domain, family 43"/>
    <property type="match status" value="1"/>
</dbReference>
<protein>
    <submittedName>
        <fullName evidence="1">Uncharacterized protein</fullName>
    </submittedName>
</protein>
<dbReference type="EMBL" id="LR999452">
    <property type="protein sequence ID" value="CAE5963898.1"/>
    <property type="molecule type" value="Genomic_DNA"/>
</dbReference>
<reference evidence="1" key="1">
    <citation type="submission" date="2021-01" db="EMBL/GenBank/DDBJ databases">
        <authorList>
            <person name="Bezrukov I."/>
        </authorList>
    </citation>
    <scope>NUCLEOTIDE SEQUENCE</scope>
</reference>
<dbReference type="InterPro" id="IPR023296">
    <property type="entry name" value="Glyco_hydro_beta-prop_sf"/>
</dbReference>
<proteinExistence type="predicted"/>
<evidence type="ECO:0000313" key="1">
    <source>
        <dbReference type="EMBL" id="CAE5963898.1"/>
    </source>
</evidence>
<dbReference type="Proteomes" id="UP000682877">
    <property type="component" value="Chromosome 2"/>
</dbReference>
<dbReference type="InterPro" id="IPR050551">
    <property type="entry name" value="Fructan_Metab_Enzymes"/>
</dbReference>
<name>A0A8S1ZPE0_ARAAE</name>
<dbReference type="AlphaFoldDB" id="A0A8S1ZPE0"/>
<gene>
    <name evidence="1" type="ORF">AARE701A_LOCUS5261</name>
</gene>
<dbReference type="PANTHER" id="PTHR31953">
    <property type="entry name" value="BETA-FRUCTOFURANOSIDASE, INSOLUBLE ISOENZYME CWINV1-RELATED"/>
    <property type="match status" value="1"/>
</dbReference>
<organism evidence="1 2">
    <name type="scientific">Arabidopsis arenosa</name>
    <name type="common">Sand rock-cress</name>
    <name type="synonym">Cardaminopsis arenosa</name>
    <dbReference type="NCBI Taxonomy" id="38785"/>
    <lineage>
        <taxon>Eukaryota</taxon>
        <taxon>Viridiplantae</taxon>
        <taxon>Streptophyta</taxon>
        <taxon>Embryophyta</taxon>
        <taxon>Tracheophyta</taxon>
        <taxon>Spermatophyta</taxon>
        <taxon>Magnoliopsida</taxon>
        <taxon>eudicotyledons</taxon>
        <taxon>Gunneridae</taxon>
        <taxon>Pentapetalae</taxon>
        <taxon>rosids</taxon>
        <taxon>malvids</taxon>
        <taxon>Brassicales</taxon>
        <taxon>Brassicaceae</taxon>
        <taxon>Camelineae</taxon>
        <taxon>Arabidopsis</taxon>
    </lineage>
</organism>
<keyword evidence="2" id="KW-1185">Reference proteome</keyword>
<evidence type="ECO:0000313" key="2">
    <source>
        <dbReference type="Proteomes" id="UP000682877"/>
    </source>
</evidence>